<protein>
    <recommendedName>
        <fullName evidence="1">Aminoglycoside phosphotransferase domain-containing protein</fullName>
    </recommendedName>
</protein>
<feature type="domain" description="Aminoglycoside phosphotransferase" evidence="1">
    <location>
        <begin position="66"/>
        <end position="303"/>
    </location>
</feature>
<evidence type="ECO:0000313" key="3">
    <source>
        <dbReference type="Proteomes" id="UP000186955"/>
    </source>
</evidence>
<comment type="caution">
    <text evidence="2">The sequence shown here is derived from an EMBL/GenBank/DDBJ whole genome shotgun (WGS) entry which is preliminary data.</text>
</comment>
<name>A0A1Q5UL31_9EURO</name>
<dbReference type="OrthoDB" id="428260at2759"/>
<reference evidence="2 3" key="1">
    <citation type="submission" date="2016-10" db="EMBL/GenBank/DDBJ databases">
        <title>Genome sequence of the ascomycete fungus Penicillium subrubescens.</title>
        <authorList>
            <person name="De Vries R.P."/>
            <person name="Peng M."/>
            <person name="Dilokpimol A."/>
            <person name="Hilden K."/>
            <person name="Makela M.R."/>
            <person name="Grigoriev I."/>
            <person name="Riley R."/>
            <person name="Granchi Z."/>
        </authorList>
    </citation>
    <scope>NUCLEOTIDE SEQUENCE [LARGE SCALE GENOMIC DNA]</scope>
    <source>
        <strain evidence="2 3">CBS 132785</strain>
    </source>
</reference>
<dbReference type="Gene3D" id="3.30.200.20">
    <property type="entry name" value="Phosphorylase Kinase, domain 1"/>
    <property type="match status" value="1"/>
</dbReference>
<dbReference type="PANTHER" id="PTHR21310">
    <property type="entry name" value="AMINOGLYCOSIDE PHOSPHOTRANSFERASE-RELATED-RELATED"/>
    <property type="match status" value="1"/>
</dbReference>
<dbReference type="AlphaFoldDB" id="A0A1Q5UL31"/>
<dbReference type="InterPro" id="IPR011009">
    <property type="entry name" value="Kinase-like_dom_sf"/>
</dbReference>
<dbReference type="Pfam" id="PF01636">
    <property type="entry name" value="APH"/>
    <property type="match status" value="1"/>
</dbReference>
<evidence type="ECO:0000313" key="2">
    <source>
        <dbReference type="EMBL" id="OKP13181.1"/>
    </source>
</evidence>
<dbReference type="Gene3D" id="3.90.1200.10">
    <property type="match status" value="1"/>
</dbReference>
<dbReference type="InterPro" id="IPR002575">
    <property type="entry name" value="Aminoglycoside_PTrfase"/>
</dbReference>
<dbReference type="EMBL" id="MNBE01000157">
    <property type="protein sequence ID" value="OKP13181.1"/>
    <property type="molecule type" value="Genomic_DNA"/>
</dbReference>
<dbReference type="SUPFAM" id="SSF56112">
    <property type="entry name" value="Protein kinase-like (PK-like)"/>
    <property type="match status" value="1"/>
</dbReference>
<dbReference type="PANTHER" id="PTHR21310:SF51">
    <property type="entry name" value="AMINOGLYCOSIDE PHOSPHOTRANSFERASE DOMAIN-CONTAINING PROTEIN"/>
    <property type="match status" value="1"/>
</dbReference>
<sequence length="400" mass="44971">MGTLESYLPPDLTTKTITQLVLSLELPVPTTVERLQVSAAFHSIYLITFPASSTSGIPARRNRDGSVTLVLRVSGRQLPGIKTRNEVGVMKWVRENTKIPVPAVIRYDDTESNMVGHEFTLLEKVPGVSVDQIYSTLSQDARTRLVNQLVDYLCELRSHPWRDGFVGGLAIHGTEVAAGPPIEENFWQVPDLDRYWGGLGETLESLNPTREVGFSNNVEFIVGSLDRYIHAIQKHPSLNPFRDMIPRLQAFMNIIQAPTNAKELNRVTYVLAHKDLHFGNVMCDPDHPDCPITAILDWEFSGVVPAPRWNPPRAFLWNTKTSPEDKAEQSRMENVFQAVCQERGLGKMLDEMRLSPRQESMQTVVNHIRAIVEVCPRGQAQDHVGQWRKVAEAGMEDFGV</sequence>
<keyword evidence="3" id="KW-1185">Reference proteome</keyword>
<dbReference type="Proteomes" id="UP000186955">
    <property type="component" value="Unassembled WGS sequence"/>
</dbReference>
<accession>A0A1Q5UL31</accession>
<organism evidence="2 3">
    <name type="scientific">Penicillium subrubescens</name>
    <dbReference type="NCBI Taxonomy" id="1316194"/>
    <lineage>
        <taxon>Eukaryota</taxon>
        <taxon>Fungi</taxon>
        <taxon>Dikarya</taxon>
        <taxon>Ascomycota</taxon>
        <taxon>Pezizomycotina</taxon>
        <taxon>Eurotiomycetes</taxon>
        <taxon>Eurotiomycetidae</taxon>
        <taxon>Eurotiales</taxon>
        <taxon>Aspergillaceae</taxon>
        <taxon>Penicillium</taxon>
    </lineage>
</organism>
<dbReference type="STRING" id="1316194.A0A1Q5UL31"/>
<gene>
    <name evidence="2" type="ORF">PENSUB_1281</name>
</gene>
<dbReference type="InterPro" id="IPR051678">
    <property type="entry name" value="AGP_Transferase"/>
</dbReference>
<evidence type="ECO:0000259" key="1">
    <source>
        <dbReference type="Pfam" id="PF01636"/>
    </source>
</evidence>
<proteinExistence type="predicted"/>